<evidence type="ECO:0000313" key="2">
    <source>
        <dbReference type="Proteomes" id="UP000266673"/>
    </source>
</evidence>
<dbReference type="EMBL" id="QKWP01002206">
    <property type="protein sequence ID" value="RIB04316.1"/>
    <property type="molecule type" value="Genomic_DNA"/>
</dbReference>
<name>A0A397UAZ9_9GLOM</name>
<organism evidence="1 2">
    <name type="scientific">Gigaspora rosea</name>
    <dbReference type="NCBI Taxonomy" id="44941"/>
    <lineage>
        <taxon>Eukaryota</taxon>
        <taxon>Fungi</taxon>
        <taxon>Fungi incertae sedis</taxon>
        <taxon>Mucoromycota</taxon>
        <taxon>Glomeromycotina</taxon>
        <taxon>Glomeromycetes</taxon>
        <taxon>Diversisporales</taxon>
        <taxon>Gigasporaceae</taxon>
        <taxon>Gigaspora</taxon>
    </lineage>
</organism>
<keyword evidence="2" id="KW-1185">Reference proteome</keyword>
<reference evidence="1 2" key="1">
    <citation type="submission" date="2018-06" db="EMBL/GenBank/DDBJ databases">
        <title>Comparative genomics reveals the genomic features of Rhizophagus irregularis, R. cerebriforme, R. diaphanum and Gigaspora rosea, and their symbiotic lifestyle signature.</title>
        <authorList>
            <person name="Morin E."/>
            <person name="San Clemente H."/>
            <person name="Chen E.C.H."/>
            <person name="De La Providencia I."/>
            <person name="Hainaut M."/>
            <person name="Kuo A."/>
            <person name="Kohler A."/>
            <person name="Murat C."/>
            <person name="Tang N."/>
            <person name="Roy S."/>
            <person name="Loubradou J."/>
            <person name="Henrissat B."/>
            <person name="Grigoriev I.V."/>
            <person name="Corradi N."/>
            <person name="Roux C."/>
            <person name="Martin F.M."/>
        </authorList>
    </citation>
    <scope>NUCLEOTIDE SEQUENCE [LARGE SCALE GENOMIC DNA]</scope>
    <source>
        <strain evidence="1 2">DAOM 194757</strain>
    </source>
</reference>
<comment type="caution">
    <text evidence="1">The sequence shown here is derived from an EMBL/GenBank/DDBJ whole genome shotgun (WGS) entry which is preliminary data.</text>
</comment>
<dbReference type="AlphaFoldDB" id="A0A397UAZ9"/>
<dbReference type="Proteomes" id="UP000266673">
    <property type="component" value="Unassembled WGS sequence"/>
</dbReference>
<sequence>MGPPIFVICQEKVQAIPVQLKFIVSRGSTEASGEDQSSSAENLKLSAENFKFSALDDRSKIGGTDLDLLNIFGKITVIIASTPSLDRWDSWDGLDEWGGWDGDGLDDWVWLDGWVGWDGLDDWDGYNEDCDCRAVFEKDASS</sequence>
<gene>
    <name evidence="1" type="ORF">C2G38_2222720</name>
</gene>
<protein>
    <submittedName>
        <fullName evidence="1">Uncharacterized protein</fullName>
    </submittedName>
</protein>
<proteinExistence type="predicted"/>
<evidence type="ECO:0000313" key="1">
    <source>
        <dbReference type="EMBL" id="RIB04316.1"/>
    </source>
</evidence>
<accession>A0A397UAZ9</accession>